<protein>
    <submittedName>
        <fullName evidence="4">ATP-dependent helicase</fullName>
    </submittedName>
</protein>
<dbReference type="GO" id="GO:0016787">
    <property type="term" value="F:hydrolase activity"/>
    <property type="evidence" value="ECO:0007669"/>
    <property type="project" value="UniProtKB-KW"/>
</dbReference>
<dbReference type="PROSITE" id="PS51192">
    <property type="entry name" value="HELICASE_ATP_BIND_1"/>
    <property type="match status" value="1"/>
</dbReference>
<feature type="domain" description="Helicase ATP-binding" evidence="2">
    <location>
        <begin position="469"/>
        <end position="636"/>
    </location>
</feature>
<dbReference type="STRING" id="1314751.GCA_001591425_04244"/>
<evidence type="ECO:0000256" key="1">
    <source>
        <dbReference type="ARBA" id="ARBA00022801"/>
    </source>
</evidence>
<dbReference type="InterPro" id="IPR022138">
    <property type="entry name" value="DUF3670"/>
</dbReference>
<dbReference type="Pfam" id="PF00271">
    <property type="entry name" value="Helicase_C"/>
    <property type="match status" value="1"/>
</dbReference>
<evidence type="ECO:0000313" key="5">
    <source>
        <dbReference type="Proteomes" id="UP000215224"/>
    </source>
</evidence>
<feature type="domain" description="Helicase C-terminal" evidence="3">
    <location>
        <begin position="764"/>
        <end position="926"/>
    </location>
</feature>
<dbReference type="AlphaFoldDB" id="A0A223KV68"/>
<dbReference type="Gene3D" id="3.40.50.10810">
    <property type="entry name" value="Tandem AAA-ATPase domain"/>
    <property type="match status" value="1"/>
</dbReference>
<dbReference type="Gene3D" id="3.40.50.300">
    <property type="entry name" value="P-loop containing nucleotide triphosphate hydrolases"/>
    <property type="match status" value="1"/>
</dbReference>
<evidence type="ECO:0000313" key="4">
    <source>
        <dbReference type="EMBL" id="AST93365.1"/>
    </source>
</evidence>
<keyword evidence="5" id="KW-1185">Reference proteome</keyword>
<dbReference type="Proteomes" id="UP000215224">
    <property type="component" value="Chromosome"/>
</dbReference>
<dbReference type="GO" id="GO:0004386">
    <property type="term" value="F:helicase activity"/>
    <property type="evidence" value="ECO:0007669"/>
    <property type="project" value="UniProtKB-KW"/>
</dbReference>
<accession>A0A223KV68</accession>
<keyword evidence="4" id="KW-0067">ATP-binding</keyword>
<dbReference type="CDD" id="cd18012">
    <property type="entry name" value="DEXQc_arch_SWI2_SNF2"/>
    <property type="match status" value="1"/>
</dbReference>
<dbReference type="InterPro" id="IPR027417">
    <property type="entry name" value="P-loop_NTPase"/>
</dbReference>
<dbReference type="SMART" id="SM00487">
    <property type="entry name" value="DEXDc"/>
    <property type="match status" value="1"/>
</dbReference>
<dbReference type="InterPro" id="IPR000330">
    <property type="entry name" value="SNF2_N"/>
</dbReference>
<dbReference type="Pfam" id="PF00176">
    <property type="entry name" value="SNF2-rel_dom"/>
    <property type="match status" value="1"/>
</dbReference>
<keyword evidence="1" id="KW-0378">Hydrolase</keyword>
<dbReference type="InterPro" id="IPR001650">
    <property type="entry name" value="Helicase_C-like"/>
</dbReference>
<sequence>MNELMIHAIYLQKLHKFFLYGEEDGNIIPPSNYISLLFTWHESSFFGTALKEDTFEGKNGLFLTAYEALELFAEETGNSFYEVFWSDQAEIYRLVAPTLKTIIEEKAFEPSFAAWKENELTYTLTGEGKKLTDQNILVRPHLPLIQTWLESTMQKLVEEKQYFLLEPIWPNPEKLTPAFFEDSLQDLYGEKEDWLLDIGWYKDETPFTIGLRISEPEEDGYDWTMQTILKDKKTDTQYVFGEDKLPAKFSKHKAAIQKAHRKWEFVTPTIFKKEKLNATISEEEAWDFLLTGSEKLIQMGVDIYLPSWWQAVKNSRPKVKARVTSTNQNSQSFVGLNSLVNFEWRFSTRNRELSEEEFLALVEQNRRLVRIQGEWMVLDPSFIQQIRKLMQQAEQNGISLEDVLKNNAGDGSEADFQDDISDIQIEMSGEVKKLFHQLYEGKEYQQFDVPPSFQGELRPYQTHGAGWLTFLRKHGFGACLADDMGLGKTIQLIAYFLSAKEEAFEKGNNINPCLIICPTSVLGNWQKELEKFAPNLGVKLHYGPNRVKGEAFDSFVKGADVILTSYALSHLDEEELTNVHWDAICLDEAQNIKNADTKQSQSVRKLRGRHHIALTGTPIENRLSELWAIFDFINPGYLGSLGSFHRQFVVPVEREQNKEKIEQLQKLIQPFLLRRTKTDKQVALNLPDKQEQKEYCPLTIEQASIYERLVKETLEQVEKLAGIQRRGLVLKMLGQLKQVCDHPSLYLKEDEPTDLISRSSKMEKLVELVEEVRDRNESCLIFTQYIGMGNMIVQALQKKLGERVKFLHGSVSKKDRDTLIDDFQAGKYNVLVLSLKAGGTGLNLTAANHVIHYDRWWNPAVENQATDRAYRIGQKRFVHVHKFITTGTLEEKIDAMIESKQSLNDQIITSEGWITELTNEELQDLLVLRN</sequence>
<gene>
    <name evidence="4" type="ORF">BC6307_19905</name>
</gene>
<dbReference type="RefSeq" id="WP_066420435.1">
    <property type="nucleotide sequence ID" value="NZ_CP018866.1"/>
</dbReference>
<dbReference type="PROSITE" id="PS51194">
    <property type="entry name" value="HELICASE_CTER"/>
    <property type="match status" value="1"/>
</dbReference>
<dbReference type="InterPro" id="IPR049730">
    <property type="entry name" value="SNF2/RAD54-like_C"/>
</dbReference>
<dbReference type="PANTHER" id="PTHR10799">
    <property type="entry name" value="SNF2/RAD54 HELICASE FAMILY"/>
    <property type="match status" value="1"/>
</dbReference>
<dbReference type="FunFam" id="3.40.50.10810:FF:000057">
    <property type="entry name" value="Snf2/Rad54 family helicase"/>
    <property type="match status" value="1"/>
</dbReference>
<dbReference type="SMART" id="SM00490">
    <property type="entry name" value="HELICc"/>
    <property type="match status" value="1"/>
</dbReference>
<dbReference type="GO" id="GO:0005524">
    <property type="term" value="F:ATP binding"/>
    <property type="evidence" value="ECO:0007669"/>
    <property type="project" value="InterPro"/>
</dbReference>
<keyword evidence="4" id="KW-0347">Helicase</keyword>
<dbReference type="EMBL" id="CP018866">
    <property type="protein sequence ID" value="AST93365.1"/>
    <property type="molecule type" value="Genomic_DNA"/>
</dbReference>
<dbReference type="FunFam" id="3.40.50.300:FF:000533">
    <property type="entry name" value="Helicase, Snf2 family"/>
    <property type="match status" value="1"/>
</dbReference>
<keyword evidence="4" id="KW-0547">Nucleotide-binding</keyword>
<dbReference type="InterPro" id="IPR038718">
    <property type="entry name" value="SNF2-like_sf"/>
</dbReference>
<evidence type="ECO:0000259" key="3">
    <source>
        <dbReference type="PROSITE" id="PS51194"/>
    </source>
</evidence>
<dbReference type="SUPFAM" id="SSF52540">
    <property type="entry name" value="P-loop containing nucleoside triphosphate hydrolases"/>
    <property type="match status" value="2"/>
</dbReference>
<proteinExistence type="predicted"/>
<evidence type="ECO:0000259" key="2">
    <source>
        <dbReference type="PROSITE" id="PS51192"/>
    </source>
</evidence>
<dbReference type="KEGG" id="bcoh:BC6307_19905"/>
<reference evidence="4 5" key="1">
    <citation type="submission" date="2016-12" db="EMBL/GenBank/DDBJ databases">
        <title>The whole genome sequencing and assembly of Bacillus cohnii DSM 6307T strain.</title>
        <authorList>
            <person name="Lee Y.-J."/>
            <person name="Yi H."/>
            <person name="Bahn Y.-S."/>
            <person name="Kim J.F."/>
            <person name="Lee D.-W."/>
        </authorList>
    </citation>
    <scope>NUCLEOTIDE SEQUENCE [LARGE SCALE GENOMIC DNA]</scope>
    <source>
        <strain evidence="4 5">DSM 6307</strain>
    </source>
</reference>
<dbReference type="InterPro" id="IPR014001">
    <property type="entry name" value="Helicase_ATP-bd"/>
</dbReference>
<dbReference type="CDD" id="cd18793">
    <property type="entry name" value="SF2_C_SNF"/>
    <property type="match status" value="1"/>
</dbReference>
<dbReference type="Pfam" id="PF12419">
    <property type="entry name" value="DUF3670"/>
    <property type="match status" value="1"/>
</dbReference>
<name>A0A223KV68_9BACI</name>
<organism evidence="4 5">
    <name type="scientific">Sutcliffiella cohnii</name>
    <dbReference type="NCBI Taxonomy" id="33932"/>
    <lineage>
        <taxon>Bacteria</taxon>
        <taxon>Bacillati</taxon>
        <taxon>Bacillota</taxon>
        <taxon>Bacilli</taxon>
        <taxon>Bacillales</taxon>
        <taxon>Bacillaceae</taxon>
        <taxon>Sutcliffiella</taxon>
    </lineage>
</organism>